<comment type="similarity">
    <text evidence="1">Belongs to the RecA family.</text>
</comment>
<keyword evidence="7" id="KW-1185">Reference proteome</keyword>
<dbReference type="GO" id="GO:0005524">
    <property type="term" value="F:ATP binding"/>
    <property type="evidence" value="ECO:0007669"/>
    <property type="project" value="UniProtKB-KW"/>
</dbReference>
<dbReference type="GO" id="GO:0006281">
    <property type="term" value="P:DNA repair"/>
    <property type="evidence" value="ECO:0007669"/>
    <property type="project" value="InterPro"/>
</dbReference>
<dbReference type="PANTHER" id="PTHR45900">
    <property type="entry name" value="RECA"/>
    <property type="match status" value="1"/>
</dbReference>
<reference evidence="6" key="2">
    <citation type="submission" date="2015-06" db="UniProtKB">
        <authorList>
            <consortium name="EnsemblProtists"/>
        </authorList>
    </citation>
    <scope>IDENTIFICATION</scope>
    <source>
        <strain evidence="6">Emoy2</strain>
    </source>
</reference>
<keyword evidence="4" id="KW-0233">DNA recombination</keyword>
<dbReference type="GO" id="GO:0140664">
    <property type="term" value="F:ATP-dependent DNA damage sensor activity"/>
    <property type="evidence" value="ECO:0007669"/>
    <property type="project" value="InterPro"/>
</dbReference>
<dbReference type="InterPro" id="IPR020588">
    <property type="entry name" value="RecA_ATP-bd"/>
</dbReference>
<dbReference type="InterPro" id="IPR027417">
    <property type="entry name" value="P-loop_NTPase"/>
</dbReference>
<keyword evidence="3" id="KW-0067">ATP-binding</keyword>
<dbReference type="Proteomes" id="UP000011713">
    <property type="component" value="Unassembled WGS sequence"/>
</dbReference>
<dbReference type="VEuPathDB" id="FungiDB:HpaG814828"/>
<evidence type="ECO:0000256" key="2">
    <source>
        <dbReference type="ARBA" id="ARBA00022741"/>
    </source>
</evidence>
<dbReference type="eggNOG" id="KOG1433">
    <property type="taxonomic scope" value="Eukaryota"/>
</dbReference>
<dbReference type="PROSITE" id="PS50162">
    <property type="entry name" value="RECA_2"/>
    <property type="match status" value="1"/>
</dbReference>
<proteinExistence type="inferred from homology"/>
<dbReference type="Pfam" id="PF00154">
    <property type="entry name" value="RecA_N"/>
    <property type="match status" value="1"/>
</dbReference>
<sequence length="117" mass="12385">MLSRGCQFAAFRQRKLPIARCDGLYRSSVRWKRSSAKSARAGAGAAGSDRHMALTMAIRQIESSFGKGAVMQLGSTKIAERVEVISSGSLSLDVALGIGGIPRGRVVEIYGPESSGK</sequence>
<dbReference type="Gene3D" id="3.40.50.300">
    <property type="entry name" value="P-loop containing nucleotide triphosphate hydrolases"/>
    <property type="match status" value="1"/>
</dbReference>
<dbReference type="AlphaFoldDB" id="M4C6U1"/>
<protein>
    <recommendedName>
        <fullName evidence="5">RecA family profile 1 domain-containing protein</fullName>
    </recommendedName>
</protein>
<keyword evidence="2" id="KW-0547">Nucleotide-binding</keyword>
<dbReference type="SUPFAM" id="SSF52540">
    <property type="entry name" value="P-loop containing nucleoside triphosphate hydrolases"/>
    <property type="match status" value="1"/>
</dbReference>
<dbReference type="HOGENOM" id="CLU_2091117_0_0_1"/>
<feature type="domain" description="RecA family profile 1" evidence="5">
    <location>
        <begin position="81"/>
        <end position="117"/>
    </location>
</feature>
<dbReference type="GO" id="GO:0006310">
    <property type="term" value="P:DNA recombination"/>
    <property type="evidence" value="ECO:0007669"/>
    <property type="project" value="UniProtKB-KW"/>
</dbReference>
<dbReference type="PANTHER" id="PTHR45900:SF1">
    <property type="entry name" value="MITOCHONDRIAL DNA REPAIR PROTEIN RECA HOMOLOG-RELATED"/>
    <property type="match status" value="1"/>
</dbReference>
<organism evidence="6 7">
    <name type="scientific">Hyaloperonospora arabidopsidis (strain Emoy2)</name>
    <name type="common">Downy mildew agent</name>
    <name type="synonym">Peronospora arabidopsidis</name>
    <dbReference type="NCBI Taxonomy" id="559515"/>
    <lineage>
        <taxon>Eukaryota</taxon>
        <taxon>Sar</taxon>
        <taxon>Stramenopiles</taxon>
        <taxon>Oomycota</taxon>
        <taxon>Peronosporomycetes</taxon>
        <taxon>Peronosporales</taxon>
        <taxon>Peronosporaceae</taxon>
        <taxon>Hyaloperonospora</taxon>
    </lineage>
</organism>
<dbReference type="InParanoid" id="M4C6U1"/>
<name>M4C6U1_HYAAE</name>
<dbReference type="GO" id="GO:0003697">
    <property type="term" value="F:single-stranded DNA binding"/>
    <property type="evidence" value="ECO:0007669"/>
    <property type="project" value="InterPro"/>
</dbReference>
<evidence type="ECO:0000259" key="5">
    <source>
        <dbReference type="PROSITE" id="PS50162"/>
    </source>
</evidence>
<evidence type="ECO:0000313" key="7">
    <source>
        <dbReference type="Proteomes" id="UP000011713"/>
    </source>
</evidence>
<evidence type="ECO:0000256" key="3">
    <source>
        <dbReference type="ARBA" id="ARBA00022840"/>
    </source>
</evidence>
<dbReference type="EMBL" id="JH598892">
    <property type="status" value="NOT_ANNOTATED_CDS"/>
    <property type="molecule type" value="Genomic_DNA"/>
</dbReference>
<evidence type="ECO:0000256" key="4">
    <source>
        <dbReference type="ARBA" id="ARBA00023172"/>
    </source>
</evidence>
<evidence type="ECO:0000256" key="1">
    <source>
        <dbReference type="ARBA" id="ARBA00009391"/>
    </source>
</evidence>
<dbReference type="STRING" id="559515.M4C6U1"/>
<evidence type="ECO:0000313" key="6">
    <source>
        <dbReference type="EnsemblProtists" id="HpaP814828"/>
    </source>
</evidence>
<dbReference type="InterPro" id="IPR013765">
    <property type="entry name" value="DNA_recomb/repair_RecA"/>
</dbReference>
<dbReference type="EnsemblProtists" id="HpaT814828">
    <property type="protein sequence ID" value="HpaP814828"/>
    <property type="gene ID" value="HpaG814828"/>
</dbReference>
<reference evidence="7" key="1">
    <citation type="journal article" date="2010" name="Science">
        <title>Signatures of adaptation to obligate biotrophy in the Hyaloperonospora arabidopsidis genome.</title>
        <authorList>
            <person name="Baxter L."/>
            <person name="Tripathy S."/>
            <person name="Ishaque N."/>
            <person name="Boot N."/>
            <person name="Cabral A."/>
            <person name="Kemen E."/>
            <person name="Thines M."/>
            <person name="Ah-Fong A."/>
            <person name="Anderson R."/>
            <person name="Badejoko W."/>
            <person name="Bittner-Eddy P."/>
            <person name="Boore J.L."/>
            <person name="Chibucos M.C."/>
            <person name="Coates M."/>
            <person name="Dehal P."/>
            <person name="Delehaunty K."/>
            <person name="Dong S."/>
            <person name="Downton P."/>
            <person name="Dumas B."/>
            <person name="Fabro G."/>
            <person name="Fronick C."/>
            <person name="Fuerstenberg S.I."/>
            <person name="Fulton L."/>
            <person name="Gaulin E."/>
            <person name="Govers F."/>
            <person name="Hughes L."/>
            <person name="Humphray S."/>
            <person name="Jiang R.H."/>
            <person name="Judelson H."/>
            <person name="Kamoun S."/>
            <person name="Kyung K."/>
            <person name="Meijer H."/>
            <person name="Minx P."/>
            <person name="Morris P."/>
            <person name="Nelson J."/>
            <person name="Phuntumart V."/>
            <person name="Qutob D."/>
            <person name="Rehmany A."/>
            <person name="Rougon-Cardoso A."/>
            <person name="Ryden P."/>
            <person name="Torto-Alalibo T."/>
            <person name="Studholme D."/>
            <person name="Wang Y."/>
            <person name="Win J."/>
            <person name="Wood J."/>
            <person name="Clifton S.W."/>
            <person name="Rogers J."/>
            <person name="Van den Ackerveken G."/>
            <person name="Jones J.D."/>
            <person name="McDowell J.M."/>
            <person name="Beynon J."/>
            <person name="Tyler B.M."/>
        </authorList>
    </citation>
    <scope>NUCLEOTIDE SEQUENCE [LARGE SCALE GENOMIC DNA]</scope>
    <source>
        <strain evidence="7">Emoy2</strain>
    </source>
</reference>
<dbReference type="InterPro" id="IPR049428">
    <property type="entry name" value="RecA-like_N"/>
</dbReference>
<accession>M4C6U1</accession>